<organism evidence="4 5">
    <name type="scientific">Streptomyces griseoluteus</name>
    <dbReference type="NCBI Taxonomy" id="29306"/>
    <lineage>
        <taxon>Bacteria</taxon>
        <taxon>Bacillati</taxon>
        <taxon>Actinomycetota</taxon>
        <taxon>Actinomycetes</taxon>
        <taxon>Kitasatosporales</taxon>
        <taxon>Streptomycetaceae</taxon>
        <taxon>Streptomyces</taxon>
    </lineage>
</organism>
<dbReference type="EMBL" id="SRRU01000003">
    <property type="protein sequence ID" value="TGN84644.1"/>
    <property type="molecule type" value="Genomic_DNA"/>
</dbReference>
<dbReference type="Pfam" id="PF17482">
    <property type="entry name" value="Phage_sheath_1C"/>
    <property type="match status" value="1"/>
</dbReference>
<feature type="domain" description="Tail sheath protein C-terminal" evidence="3">
    <location>
        <begin position="270"/>
        <end position="372"/>
    </location>
</feature>
<comment type="similarity">
    <text evidence="1">Belongs to the myoviridae tail sheath protein family.</text>
</comment>
<gene>
    <name evidence="4" type="ORF">E5082_09660</name>
</gene>
<reference evidence="4 5" key="1">
    <citation type="submission" date="2019-04" db="EMBL/GenBank/DDBJ databases">
        <title>Streptomyces sp. nov. Bv016 isolated from bark of Buahinia variegata.</title>
        <authorList>
            <person name="Kanchanasin P."/>
            <person name="Tanasupawat S."/>
            <person name="Yuki M."/>
            <person name="Kudo T."/>
        </authorList>
    </citation>
    <scope>NUCLEOTIDE SEQUENCE [LARGE SCALE GENOMIC DNA]</scope>
    <source>
        <strain evidence="4 5">JCM 4765</strain>
    </source>
</reference>
<dbReference type="InterPro" id="IPR052042">
    <property type="entry name" value="Tail_sheath_structural"/>
</dbReference>
<sequence length="386" mass="41609">MTDFETKAPGVHLEEIKAVGPIAGAGTSTAALIGTAKKDIPEADLGKPVAVTNWTAYVDRFDGFSEFGAEQPLALPHAVRGFFQNGGTMAYIVPVRDATGLDDALTSLTRTLDVSIVCLPGMTDFAVQKTVIDHCQEMGDRFAVLDGAREAGTPGNTEPLKTQREGLVTDRGFGALYWPWIRISDPGAPADEPARLTVPPSGHIAGVMARSDNERGVHKAPANEPVRGAVDLEVLLSDGEQAQLNNLGINALRIFPGGPPVVWGARALSTNTAWRFVNVRRLMAYISDSLLQGLRWATFEPNNKTLWKKLERTVTEFLTRVWQSGALFGETSAEAFYVKIDEELNPASVRKLGQVFIEIGVAPTTPAEHVVIQLGLWSGGVRVNEG</sequence>
<dbReference type="Proteomes" id="UP000298513">
    <property type="component" value="Unassembled WGS sequence"/>
</dbReference>
<accession>A0A4Z1DLT7</accession>
<dbReference type="Pfam" id="PF04984">
    <property type="entry name" value="Phage_sheath_1"/>
    <property type="match status" value="1"/>
</dbReference>
<evidence type="ECO:0000259" key="3">
    <source>
        <dbReference type="Pfam" id="PF17482"/>
    </source>
</evidence>
<dbReference type="Gene3D" id="3.40.50.11780">
    <property type="match status" value="1"/>
</dbReference>
<dbReference type="GeneID" id="91530186"/>
<dbReference type="AlphaFoldDB" id="A0A4Z1DLT7"/>
<proteinExistence type="inferred from homology"/>
<dbReference type="PANTHER" id="PTHR35861:SF1">
    <property type="entry name" value="PHAGE TAIL SHEATH PROTEIN"/>
    <property type="match status" value="1"/>
</dbReference>
<dbReference type="PANTHER" id="PTHR35861">
    <property type="match status" value="1"/>
</dbReference>
<comment type="caution">
    <text evidence="4">The sequence shown here is derived from an EMBL/GenBank/DDBJ whole genome shotgun (WGS) entry which is preliminary data.</text>
</comment>
<evidence type="ECO:0000313" key="4">
    <source>
        <dbReference type="EMBL" id="TGN84644.1"/>
    </source>
</evidence>
<evidence type="ECO:0000256" key="1">
    <source>
        <dbReference type="ARBA" id="ARBA00008005"/>
    </source>
</evidence>
<protein>
    <submittedName>
        <fullName evidence="4">Phage tail sheath family protein</fullName>
    </submittedName>
</protein>
<dbReference type="InterPro" id="IPR035089">
    <property type="entry name" value="Phage_sheath_subtilisin"/>
</dbReference>
<dbReference type="InterPro" id="IPR020287">
    <property type="entry name" value="Tail_sheath_C"/>
</dbReference>
<feature type="domain" description="Tail sheath protein subtilisin-like" evidence="2">
    <location>
        <begin position="102"/>
        <end position="266"/>
    </location>
</feature>
<evidence type="ECO:0000313" key="5">
    <source>
        <dbReference type="Proteomes" id="UP000298513"/>
    </source>
</evidence>
<dbReference type="RefSeq" id="WP_135790867.1">
    <property type="nucleotide sequence ID" value="NZ_BNBQ01000003.1"/>
</dbReference>
<evidence type="ECO:0000259" key="2">
    <source>
        <dbReference type="Pfam" id="PF04984"/>
    </source>
</evidence>
<keyword evidence="5" id="KW-1185">Reference proteome</keyword>
<name>A0A4Z1DLT7_STRGP</name>